<dbReference type="Gene3D" id="2.130.10.10">
    <property type="entry name" value="YVTN repeat-like/Quinoprotein amine dehydrogenase"/>
    <property type="match status" value="1"/>
</dbReference>
<dbReference type="Proteomes" id="UP000199518">
    <property type="component" value="Unassembled WGS sequence"/>
</dbReference>
<dbReference type="PANTHER" id="PTHR34512:SF30">
    <property type="entry name" value="OUTER MEMBRANE PROTEIN ASSEMBLY FACTOR BAMB"/>
    <property type="match status" value="1"/>
</dbReference>
<dbReference type="Gene3D" id="2.40.10.480">
    <property type="match status" value="1"/>
</dbReference>
<dbReference type="RefSeq" id="WP_175517494.1">
    <property type="nucleotide sequence ID" value="NZ_FOQD01000010.1"/>
</dbReference>
<reference evidence="3" key="1">
    <citation type="submission" date="2016-10" db="EMBL/GenBank/DDBJ databases">
        <authorList>
            <person name="Varghese N."/>
            <person name="Submissions S."/>
        </authorList>
    </citation>
    <scope>NUCLEOTIDE SEQUENCE [LARGE SCALE GENOMIC DNA]</scope>
    <source>
        <strain evidence="3">DSM 26348</strain>
    </source>
</reference>
<gene>
    <name evidence="2" type="ORF">SAMN05421753_110171</name>
</gene>
<dbReference type="InterPro" id="IPR011047">
    <property type="entry name" value="Quinoprotein_ADH-like_sf"/>
</dbReference>
<dbReference type="PROSITE" id="PS51257">
    <property type="entry name" value="PROKAR_LIPOPROTEIN"/>
    <property type="match status" value="1"/>
</dbReference>
<dbReference type="SUPFAM" id="SSF50998">
    <property type="entry name" value="Quinoprotein alcohol dehydrogenase-like"/>
    <property type="match status" value="1"/>
</dbReference>
<evidence type="ECO:0000313" key="3">
    <source>
        <dbReference type="Proteomes" id="UP000199518"/>
    </source>
</evidence>
<sequence>MGCRQLGIIVVLIGLTGCERAPAKVEPVQSSEKLGPQPVVPITTSETDWPVWRGSDQKGTAADQPIPVKWSETENLIWQAEVPGRGHSSPIRCGPAVYLATADEGQQTQSVVAYDFATGKQLWETVLHRGHFTGIHPKNSHASATVCCDGTNVYAAFINGDKLWATALDPSGKQLWQTEVGPFNSEHGYGASPTLYGSVLILSGDSIGTGYLAAVNRGTGDVVWRTPRQVESTNGSYASPIVTELAGRTQVLLAGFNHVTGYDPETGKQLWQVSGPSRVLGNTLAASDPYVIASGGYPEQNILGIKIDNPDQVSDANIVWKKSKNVAYVPSPVVVDDRVLILADDGPLACYEIASGDLKWQRRLPGSFTASLTRVGKLFLVPNEQGEMIVFEVDPEFKILSKNKLSDAGGMATPAVCEGRILIRSDHRLFCIGEK</sequence>
<dbReference type="Pfam" id="PF13360">
    <property type="entry name" value="PQQ_2"/>
    <property type="match status" value="1"/>
</dbReference>
<dbReference type="STRING" id="1576369.SAMN05421753_110171"/>
<dbReference type="EMBL" id="FOQD01000010">
    <property type="protein sequence ID" value="SFI59408.1"/>
    <property type="molecule type" value="Genomic_DNA"/>
</dbReference>
<proteinExistence type="predicted"/>
<organism evidence="2 3">
    <name type="scientific">Planctomicrobium piriforme</name>
    <dbReference type="NCBI Taxonomy" id="1576369"/>
    <lineage>
        <taxon>Bacteria</taxon>
        <taxon>Pseudomonadati</taxon>
        <taxon>Planctomycetota</taxon>
        <taxon>Planctomycetia</taxon>
        <taxon>Planctomycetales</taxon>
        <taxon>Planctomycetaceae</taxon>
        <taxon>Planctomicrobium</taxon>
    </lineage>
</organism>
<dbReference type="InterPro" id="IPR018391">
    <property type="entry name" value="PQQ_b-propeller_rpt"/>
</dbReference>
<evidence type="ECO:0000313" key="2">
    <source>
        <dbReference type="EMBL" id="SFI59408.1"/>
    </source>
</evidence>
<keyword evidence="3" id="KW-1185">Reference proteome</keyword>
<name>A0A1I3JHF3_9PLAN</name>
<dbReference type="AlphaFoldDB" id="A0A1I3JHF3"/>
<dbReference type="InterPro" id="IPR015943">
    <property type="entry name" value="WD40/YVTN_repeat-like_dom_sf"/>
</dbReference>
<evidence type="ECO:0000259" key="1">
    <source>
        <dbReference type="Pfam" id="PF13360"/>
    </source>
</evidence>
<protein>
    <recommendedName>
        <fullName evidence="1">Pyrrolo-quinoline quinone repeat domain-containing protein</fullName>
    </recommendedName>
</protein>
<dbReference type="SMART" id="SM00564">
    <property type="entry name" value="PQQ"/>
    <property type="match status" value="5"/>
</dbReference>
<accession>A0A1I3JHF3</accession>
<dbReference type="PANTHER" id="PTHR34512">
    <property type="entry name" value="CELL SURFACE PROTEIN"/>
    <property type="match status" value="1"/>
</dbReference>
<feature type="domain" description="Pyrrolo-quinoline quinone repeat" evidence="1">
    <location>
        <begin position="166"/>
        <end position="390"/>
    </location>
</feature>
<dbReference type="InterPro" id="IPR002372">
    <property type="entry name" value="PQQ_rpt_dom"/>
</dbReference>